<keyword evidence="2" id="KW-0328">Glycosyltransferase</keyword>
<dbReference type="EnsemblMetazoa" id="G22073.1">
    <property type="protein sequence ID" value="G22073.1:cds"/>
    <property type="gene ID" value="G22073"/>
</dbReference>
<dbReference type="GO" id="GO:0016757">
    <property type="term" value="F:glycosyltransferase activity"/>
    <property type="evidence" value="ECO:0007669"/>
    <property type="project" value="UniProtKB-KW"/>
</dbReference>
<sequence length="690" mass="79752">MEETSDILEPEQTTSNDSEEIQHQTESEVWVPRFETQLPSHNQGSSDSRISIVYQEPYNENESNIQSLITACDLPADIEQKIKALQTFDPTFNIFVSETGKISLKYDKSKTITTTQNMCRLIFGIPRTDFTSRVKEETFEKLARKQEDSNGCLIRYRGHDPEGPYYVQCWIHKCLIIILAYGDKSNTSCEALLTWIKSKGKQKTSKEVSPEGTKPLDTKNKNYKTVLYVESNEEEVKEIPRHVYKKMEARHIQSVCVPLKGSETRLIAQFVQYFSKRAKTIGRNRKMFLEMCISVESENDTEFGEARATLEEAVDPKMFECLKLPGFGLEYNSHDTLSPIEVELDTDSIEKVAEKVDVLVNSTNKNLNLIRGFVEWPIIKFGGETIQEECKKEKKKGTFTYGEVCKTSAGLLHCRKIYHVALYEQWIPACKFSLEILAASVVHCLNELEKDGYKSIAFPTLGTIDQLGYPYYPVARTMTNLIHAYGKKNPQTKIERVHFLLNEKEELCRFSFTRAANMHKTSLQSDADFIERPYKQLWMPKENQTVQIWPELAPSFTSGKNQVEAYFIFVHTDLKDSDHRRLNHYGGFVVIFRDWQETKVAIKDLVLRHGLSSVIVDIKDVQICDSYLVHIREWFKKIPCVELLKIVVNKDMFENINLENAERFVHNVSHIDVYVWGNRCREVKEELLNP</sequence>
<dbReference type="PROSITE" id="PS51154">
    <property type="entry name" value="MACRO"/>
    <property type="match status" value="1"/>
</dbReference>
<name>A0A8W8K5N1_MAGGI</name>
<dbReference type="AlphaFoldDB" id="A0A8W8K5N1"/>
<evidence type="ECO:0000256" key="1">
    <source>
        <dbReference type="ARBA" id="ARBA00004123"/>
    </source>
</evidence>
<dbReference type="PANTHER" id="PTHR14453:SF67">
    <property type="entry name" value="POLY [ADP-RIBOSE] POLYMERASE"/>
    <property type="match status" value="1"/>
</dbReference>
<dbReference type="GO" id="GO:0005737">
    <property type="term" value="C:cytoplasm"/>
    <property type="evidence" value="ECO:0007669"/>
    <property type="project" value="TreeGrafter"/>
</dbReference>
<dbReference type="GO" id="GO:0005634">
    <property type="term" value="C:nucleus"/>
    <property type="evidence" value="ECO:0007669"/>
    <property type="project" value="UniProtKB-SubCell"/>
</dbReference>
<dbReference type="Pfam" id="PF01661">
    <property type="entry name" value="Macro"/>
    <property type="match status" value="1"/>
</dbReference>
<evidence type="ECO:0000256" key="6">
    <source>
        <dbReference type="SAM" id="MobiDB-lite"/>
    </source>
</evidence>
<keyword evidence="9" id="KW-1185">Reference proteome</keyword>
<evidence type="ECO:0000313" key="9">
    <source>
        <dbReference type="Proteomes" id="UP000005408"/>
    </source>
</evidence>
<dbReference type="SUPFAM" id="SSF52949">
    <property type="entry name" value="Macro domain-like"/>
    <property type="match status" value="1"/>
</dbReference>
<dbReference type="OrthoDB" id="6056918at2759"/>
<dbReference type="GO" id="GO:0010629">
    <property type="term" value="P:negative regulation of gene expression"/>
    <property type="evidence" value="ECO:0007669"/>
    <property type="project" value="TreeGrafter"/>
</dbReference>
<dbReference type="Gene3D" id="3.40.220.10">
    <property type="entry name" value="Leucine Aminopeptidase, subunit E, domain 1"/>
    <property type="match status" value="1"/>
</dbReference>
<dbReference type="InterPro" id="IPR043472">
    <property type="entry name" value="Macro_dom-like"/>
</dbReference>
<keyword evidence="5" id="KW-0539">Nucleus</keyword>
<evidence type="ECO:0000256" key="5">
    <source>
        <dbReference type="ARBA" id="ARBA00023242"/>
    </source>
</evidence>
<evidence type="ECO:0000259" key="7">
    <source>
        <dbReference type="PROSITE" id="PS51154"/>
    </source>
</evidence>
<dbReference type="GO" id="GO:0003714">
    <property type="term" value="F:transcription corepressor activity"/>
    <property type="evidence" value="ECO:0007669"/>
    <property type="project" value="TreeGrafter"/>
</dbReference>
<evidence type="ECO:0000256" key="3">
    <source>
        <dbReference type="ARBA" id="ARBA00022679"/>
    </source>
</evidence>
<proteinExistence type="predicted"/>
<evidence type="ECO:0000256" key="4">
    <source>
        <dbReference type="ARBA" id="ARBA00023027"/>
    </source>
</evidence>
<accession>A0A8W8K5N1</accession>
<evidence type="ECO:0000256" key="2">
    <source>
        <dbReference type="ARBA" id="ARBA00022676"/>
    </source>
</evidence>
<dbReference type="InterPro" id="IPR002589">
    <property type="entry name" value="Macro_dom"/>
</dbReference>
<keyword evidence="4" id="KW-0520">NAD</keyword>
<feature type="region of interest" description="Disordered" evidence="6">
    <location>
        <begin position="1"/>
        <end position="28"/>
    </location>
</feature>
<feature type="domain" description="Macro" evidence="7">
    <location>
        <begin position="329"/>
        <end position="518"/>
    </location>
</feature>
<evidence type="ECO:0000313" key="8">
    <source>
        <dbReference type="EnsemblMetazoa" id="G22073.1:cds"/>
    </source>
</evidence>
<dbReference type="Proteomes" id="UP000005408">
    <property type="component" value="Unassembled WGS sequence"/>
</dbReference>
<comment type="subcellular location">
    <subcellularLocation>
        <location evidence="1">Nucleus</location>
    </subcellularLocation>
</comment>
<dbReference type="PANTHER" id="PTHR14453">
    <property type="entry name" value="PARP/ZINC FINGER CCCH TYPE DOMAIN CONTAINING PROTEIN"/>
    <property type="match status" value="1"/>
</dbReference>
<dbReference type="InterPro" id="IPR052056">
    <property type="entry name" value="Mono-ARTD/PARP"/>
</dbReference>
<protein>
    <recommendedName>
        <fullName evidence="7">Macro domain-containing protein</fullName>
    </recommendedName>
</protein>
<reference evidence="8" key="1">
    <citation type="submission" date="2022-08" db="UniProtKB">
        <authorList>
            <consortium name="EnsemblMetazoa"/>
        </authorList>
    </citation>
    <scope>IDENTIFICATION</scope>
    <source>
        <strain evidence="8">05x7-T-G4-1.051#20</strain>
    </source>
</reference>
<keyword evidence="3" id="KW-0808">Transferase</keyword>
<organism evidence="8 9">
    <name type="scientific">Magallana gigas</name>
    <name type="common">Pacific oyster</name>
    <name type="synonym">Crassostrea gigas</name>
    <dbReference type="NCBI Taxonomy" id="29159"/>
    <lineage>
        <taxon>Eukaryota</taxon>
        <taxon>Metazoa</taxon>
        <taxon>Spiralia</taxon>
        <taxon>Lophotrochozoa</taxon>
        <taxon>Mollusca</taxon>
        <taxon>Bivalvia</taxon>
        <taxon>Autobranchia</taxon>
        <taxon>Pteriomorphia</taxon>
        <taxon>Ostreida</taxon>
        <taxon>Ostreoidea</taxon>
        <taxon>Ostreidae</taxon>
        <taxon>Magallana</taxon>
    </lineage>
</organism>